<keyword evidence="2" id="KW-0732">Signal</keyword>
<feature type="signal peptide" evidence="2">
    <location>
        <begin position="1"/>
        <end position="21"/>
    </location>
</feature>
<keyword evidence="4" id="KW-1185">Reference proteome</keyword>
<dbReference type="Pfam" id="PF21737">
    <property type="entry name" value="DUF6865"/>
    <property type="match status" value="1"/>
</dbReference>
<dbReference type="PANTHER" id="PTHR35282">
    <property type="entry name" value="F5D14.24 PROTEIN"/>
    <property type="match status" value="1"/>
</dbReference>
<sequence length="118" mass="13264">MGPWIELYVCLLVFLHHNLSSLTVWHLQDKYCHFMDKKESGKDASDAVTRESLIAISYAEPEEDIALGHSPKDLKSENAVEGTSGDGDEKYRSKLISISFQLSPDIKALPIRPEEFKG</sequence>
<accession>A0ABC8TGH1</accession>
<name>A0ABC8TGH1_9AQUA</name>
<evidence type="ECO:0000313" key="3">
    <source>
        <dbReference type="EMBL" id="CAK9168116.1"/>
    </source>
</evidence>
<protein>
    <submittedName>
        <fullName evidence="3">Uncharacterized protein</fullName>
    </submittedName>
</protein>
<reference evidence="3 4" key="1">
    <citation type="submission" date="2024-02" db="EMBL/GenBank/DDBJ databases">
        <authorList>
            <person name="Vignale AGUSTIN F."/>
            <person name="Sosa J E."/>
            <person name="Modenutti C."/>
        </authorList>
    </citation>
    <scope>NUCLEOTIDE SEQUENCE [LARGE SCALE GENOMIC DNA]</scope>
</reference>
<dbReference type="Proteomes" id="UP001642360">
    <property type="component" value="Unassembled WGS sequence"/>
</dbReference>
<proteinExistence type="predicted"/>
<dbReference type="EMBL" id="CAUOFW020005011">
    <property type="protein sequence ID" value="CAK9168116.1"/>
    <property type="molecule type" value="Genomic_DNA"/>
</dbReference>
<feature type="chain" id="PRO_5044826448" evidence="2">
    <location>
        <begin position="22"/>
        <end position="118"/>
    </location>
</feature>
<evidence type="ECO:0000313" key="4">
    <source>
        <dbReference type="Proteomes" id="UP001642360"/>
    </source>
</evidence>
<gene>
    <name evidence="3" type="ORF">ILEXP_LOCUS37448</name>
</gene>
<dbReference type="PANTHER" id="PTHR35282:SF2">
    <property type="entry name" value="F5D14.24 PROTEIN"/>
    <property type="match status" value="1"/>
</dbReference>
<dbReference type="InterPro" id="IPR049198">
    <property type="entry name" value="DUF6865"/>
</dbReference>
<evidence type="ECO:0000256" key="1">
    <source>
        <dbReference type="SAM" id="MobiDB-lite"/>
    </source>
</evidence>
<dbReference type="AlphaFoldDB" id="A0ABC8TGH1"/>
<comment type="caution">
    <text evidence="3">The sequence shown here is derived from an EMBL/GenBank/DDBJ whole genome shotgun (WGS) entry which is preliminary data.</text>
</comment>
<organism evidence="3 4">
    <name type="scientific">Ilex paraguariensis</name>
    <name type="common">yerba mate</name>
    <dbReference type="NCBI Taxonomy" id="185542"/>
    <lineage>
        <taxon>Eukaryota</taxon>
        <taxon>Viridiplantae</taxon>
        <taxon>Streptophyta</taxon>
        <taxon>Embryophyta</taxon>
        <taxon>Tracheophyta</taxon>
        <taxon>Spermatophyta</taxon>
        <taxon>Magnoliopsida</taxon>
        <taxon>eudicotyledons</taxon>
        <taxon>Gunneridae</taxon>
        <taxon>Pentapetalae</taxon>
        <taxon>asterids</taxon>
        <taxon>campanulids</taxon>
        <taxon>Aquifoliales</taxon>
        <taxon>Aquifoliaceae</taxon>
        <taxon>Ilex</taxon>
    </lineage>
</organism>
<evidence type="ECO:0000256" key="2">
    <source>
        <dbReference type="SAM" id="SignalP"/>
    </source>
</evidence>
<feature type="region of interest" description="Disordered" evidence="1">
    <location>
        <begin position="67"/>
        <end position="89"/>
    </location>
</feature>